<feature type="transmembrane region" description="Helical" evidence="3">
    <location>
        <begin position="114"/>
        <end position="131"/>
    </location>
</feature>
<feature type="compositionally biased region" description="Low complexity" evidence="2">
    <location>
        <begin position="1"/>
        <end position="14"/>
    </location>
</feature>
<keyword evidence="1" id="KW-0175">Coiled coil</keyword>
<feature type="coiled-coil region" evidence="1">
    <location>
        <begin position="159"/>
        <end position="197"/>
    </location>
</feature>
<keyword evidence="3" id="KW-0472">Membrane</keyword>
<keyword evidence="3" id="KW-0812">Transmembrane</keyword>
<dbReference type="RefSeq" id="WP_172460397.1">
    <property type="nucleotide sequence ID" value="NZ_LWIF01000001.1"/>
</dbReference>
<feature type="compositionally biased region" description="Basic and acidic residues" evidence="2">
    <location>
        <begin position="37"/>
        <end position="51"/>
    </location>
</feature>
<sequence>MSENNLQNESNLENTPKKKSKLNLTYPKPDFAYKGPKFTENKDMSIEKPTEVEEQEPSTNVIPDNIVSEKTEETVEESQPFISHIAPERVIPVTSTPKEKTVVKENFFAKYKRLLLVLLILLLLFIAFWALKPSTPKIVEELKNNQENDLPIEFRPIDAEEAKRAEEAKKALLAQKEAESKEELQKTEEQRANAILNATEQPTTDVVEKADNAPATPDIAAVPDTNLVAKTKATDNVIVTEQVAKPVKQKVEEVKKAHKIEKPASKVKPQPKSDTKTKVLVMKDGVSLMQLFRNHHLRISDVNAMTKAKGASRVFRHLNQGDKVVLHLDNHNRVTSMSVKGGRFIRQSNGTYIYKK</sequence>
<accession>A0A379CCK2</accession>
<dbReference type="Proteomes" id="UP000255417">
    <property type="component" value="Unassembled WGS sequence"/>
</dbReference>
<name>A0A379CCK2_9PAST</name>
<gene>
    <name evidence="5" type="ORF">NCTC12872_01856</name>
</gene>
<proteinExistence type="predicted"/>
<evidence type="ECO:0000256" key="3">
    <source>
        <dbReference type="SAM" id="Phobius"/>
    </source>
</evidence>
<dbReference type="InterPro" id="IPR007340">
    <property type="entry name" value="LysM_Opacity-associatedA"/>
</dbReference>
<evidence type="ECO:0000256" key="2">
    <source>
        <dbReference type="SAM" id="MobiDB-lite"/>
    </source>
</evidence>
<dbReference type="EMBL" id="UGTA01000001">
    <property type="protein sequence ID" value="SUB59809.1"/>
    <property type="molecule type" value="Genomic_DNA"/>
</dbReference>
<keyword evidence="6" id="KW-1185">Reference proteome</keyword>
<evidence type="ECO:0000256" key="1">
    <source>
        <dbReference type="SAM" id="Coils"/>
    </source>
</evidence>
<organism evidence="5 6">
    <name type="scientific">Phocoenobacter uteri</name>
    <dbReference type="NCBI Taxonomy" id="146806"/>
    <lineage>
        <taxon>Bacteria</taxon>
        <taxon>Pseudomonadati</taxon>
        <taxon>Pseudomonadota</taxon>
        <taxon>Gammaproteobacteria</taxon>
        <taxon>Pasteurellales</taxon>
        <taxon>Pasteurellaceae</taxon>
        <taxon>Phocoenobacter</taxon>
    </lineage>
</organism>
<evidence type="ECO:0000313" key="5">
    <source>
        <dbReference type="EMBL" id="SUB59809.1"/>
    </source>
</evidence>
<reference evidence="5 6" key="1">
    <citation type="submission" date="2018-06" db="EMBL/GenBank/DDBJ databases">
        <authorList>
            <consortium name="Pathogen Informatics"/>
            <person name="Doyle S."/>
        </authorList>
    </citation>
    <scope>NUCLEOTIDE SEQUENCE [LARGE SCALE GENOMIC DNA]</scope>
    <source>
        <strain evidence="5 6">NCTC12872</strain>
    </source>
</reference>
<feature type="region of interest" description="Disordered" evidence="2">
    <location>
        <begin position="1"/>
        <end position="58"/>
    </location>
</feature>
<dbReference type="Pfam" id="PF04225">
    <property type="entry name" value="LysM_OapA"/>
    <property type="match status" value="1"/>
</dbReference>
<protein>
    <submittedName>
        <fullName evidence="5">Opacity-associated protein A LysM-like domain</fullName>
    </submittedName>
</protein>
<evidence type="ECO:0000313" key="6">
    <source>
        <dbReference type="Proteomes" id="UP000255417"/>
    </source>
</evidence>
<keyword evidence="3" id="KW-1133">Transmembrane helix</keyword>
<feature type="domain" description="Opacity-associated protein A LysM-like" evidence="4">
    <location>
        <begin position="278"/>
        <end position="356"/>
    </location>
</feature>
<dbReference type="GO" id="GO:0042834">
    <property type="term" value="F:peptidoglycan binding"/>
    <property type="evidence" value="ECO:0007669"/>
    <property type="project" value="InterPro"/>
</dbReference>
<dbReference type="AlphaFoldDB" id="A0A379CCK2"/>
<evidence type="ECO:0000259" key="4">
    <source>
        <dbReference type="Pfam" id="PF04225"/>
    </source>
</evidence>